<feature type="signal peptide" evidence="1">
    <location>
        <begin position="1"/>
        <end position="25"/>
    </location>
</feature>
<accession>A0A1C7NZK7</accession>
<dbReference type="InterPro" id="IPR036249">
    <property type="entry name" value="Thioredoxin-like_sf"/>
</dbReference>
<dbReference type="SUPFAM" id="SSF52833">
    <property type="entry name" value="Thioredoxin-like"/>
    <property type="match status" value="1"/>
</dbReference>
<dbReference type="Pfam" id="PF06764">
    <property type="entry name" value="DUF1223"/>
    <property type="match status" value="1"/>
</dbReference>
<keyword evidence="1" id="KW-0732">Signal</keyword>
<dbReference type="InterPro" id="IPR010634">
    <property type="entry name" value="DUF1223"/>
</dbReference>
<sequence length="249" mass="26414">MSGSSTVYRIMLACGFGLLALPVAAGEPQGVVELFTSQGCSSCPPADAALKTLIDDGKVVALSYHVDYWNYLGWADTLASKDNTARQYAYAKMLGRNGVYTPQAVLNGRDHINGADLAGINRRLTEMTGKGQGLAVPVSATVRKDEVDIKVGAGSGKANVVVVYFDREQQVEVKKGENGGKKISYWHSVRDIQTIGMWDGTPANFILPASVLNEGKNGGCAVLLQKMKDNETPGAILGATTVMADKTAN</sequence>
<keyword evidence="3" id="KW-1185">Reference proteome</keyword>
<dbReference type="PANTHER" id="PTHR36057:SF1">
    <property type="entry name" value="LIPOPROTEIN LIPID ATTACHMENT SITE-LIKE PROTEIN, PUTATIVE (DUF1223)-RELATED"/>
    <property type="match status" value="1"/>
</dbReference>
<dbReference type="STRING" id="1612624.ADU59_16470"/>
<proteinExistence type="predicted"/>
<dbReference type="AlphaFoldDB" id="A0A1C7NZK7"/>
<protein>
    <submittedName>
        <fullName evidence="2">Uncharacterized protein</fullName>
    </submittedName>
</protein>
<reference evidence="2 3" key="1">
    <citation type="journal article" date="2016" name="Syst. Appl. Microbiol.">
        <title>Pararhizobium polonicum sp. nov. isolated from tumors on stone fruit rootstocks.</title>
        <authorList>
            <person name="Pulawska J."/>
            <person name="Kuzmanovic N."/>
            <person name="Willems A."/>
            <person name="Pothier J.F."/>
        </authorList>
    </citation>
    <scope>NUCLEOTIDE SEQUENCE [LARGE SCALE GENOMIC DNA]</scope>
    <source>
        <strain evidence="2 3">F5.1</strain>
    </source>
</reference>
<evidence type="ECO:0000313" key="3">
    <source>
        <dbReference type="Proteomes" id="UP000093111"/>
    </source>
</evidence>
<comment type="caution">
    <text evidence="2">The sequence shown here is derived from an EMBL/GenBank/DDBJ whole genome shotgun (WGS) entry which is preliminary data.</text>
</comment>
<evidence type="ECO:0000313" key="2">
    <source>
        <dbReference type="EMBL" id="OBZ94455.1"/>
    </source>
</evidence>
<name>A0A1C7NZK7_9HYPH</name>
<dbReference type="EMBL" id="LGLV01000010">
    <property type="protein sequence ID" value="OBZ94455.1"/>
    <property type="molecule type" value="Genomic_DNA"/>
</dbReference>
<gene>
    <name evidence="2" type="ORF">ADU59_16470</name>
</gene>
<dbReference type="PANTHER" id="PTHR36057">
    <property type="match status" value="1"/>
</dbReference>
<evidence type="ECO:0000256" key="1">
    <source>
        <dbReference type="SAM" id="SignalP"/>
    </source>
</evidence>
<organism evidence="2 3">
    <name type="scientific">Pararhizobium polonicum</name>
    <dbReference type="NCBI Taxonomy" id="1612624"/>
    <lineage>
        <taxon>Bacteria</taxon>
        <taxon>Pseudomonadati</taxon>
        <taxon>Pseudomonadota</taxon>
        <taxon>Alphaproteobacteria</taxon>
        <taxon>Hyphomicrobiales</taxon>
        <taxon>Rhizobiaceae</taxon>
        <taxon>Rhizobium/Agrobacterium group</taxon>
        <taxon>Pararhizobium</taxon>
    </lineage>
</organism>
<dbReference type="Proteomes" id="UP000093111">
    <property type="component" value="Unassembled WGS sequence"/>
</dbReference>
<feature type="chain" id="PRO_5008890074" evidence="1">
    <location>
        <begin position="26"/>
        <end position="249"/>
    </location>
</feature>
<dbReference type="PATRIC" id="fig|1612624.7.peg.5224"/>